<dbReference type="RefSeq" id="WP_047673014.1">
    <property type="nucleotide sequence ID" value="NZ_CM002918.1"/>
</dbReference>
<dbReference type="AlphaFoldDB" id="A0AAW3FQB0"/>
<dbReference type="Proteomes" id="UP000029801">
    <property type="component" value="Chromosome"/>
</dbReference>
<sequence>MKYSRDQLMQTISSETDKVWDNGAALALISFVKEEIESTGQPLSQSQTDALAKSLTYISKANTKNTLIATFNVFTTLGIFKAN</sequence>
<evidence type="ECO:0000313" key="1">
    <source>
        <dbReference type="EMBL" id="KGH43420.1"/>
    </source>
</evidence>
<proteinExistence type="predicted"/>
<evidence type="ECO:0000313" key="2">
    <source>
        <dbReference type="Proteomes" id="UP000029801"/>
    </source>
</evidence>
<organism evidence="1 2">
    <name type="scientific">Lactiplantibacillus plantarum CMPG5300</name>
    <dbReference type="NCBI Taxonomy" id="1304889"/>
    <lineage>
        <taxon>Bacteria</taxon>
        <taxon>Bacillati</taxon>
        <taxon>Bacillota</taxon>
        <taxon>Bacilli</taxon>
        <taxon>Lactobacillales</taxon>
        <taxon>Lactobacillaceae</taxon>
        <taxon>Lactiplantibacillus</taxon>
    </lineage>
</organism>
<reference evidence="1 2" key="1">
    <citation type="journal article" date="2014" name="Genome Announc.">
        <title>Draft Genome Sequence of Lactobacillus plantarum CMPG5300, a Human Vaginal Isolate.</title>
        <authorList>
            <person name="Malik S."/>
            <person name="Siezen R.J."/>
            <person name="Renckens B."/>
            <person name="Vaneechoutte M."/>
            <person name="Vanderleyden J."/>
            <person name="Lebeer S."/>
        </authorList>
    </citation>
    <scope>NUCLEOTIDE SEQUENCE [LARGE SCALE GENOMIC DNA]</scope>
    <source>
        <strain evidence="1 2">CMPG5300</strain>
    </source>
</reference>
<accession>A0AAW3FQB0</accession>
<name>A0AAW3FQB0_LACPN</name>
<gene>
    <name evidence="1" type="ORF">CMPG5300_0912</name>
</gene>
<comment type="caution">
    <text evidence="1">The sequence shown here is derived from an EMBL/GenBank/DDBJ whole genome shotgun (WGS) entry which is preliminary data.</text>
</comment>
<protein>
    <submittedName>
        <fullName evidence="1">Prophage protein</fullName>
    </submittedName>
</protein>
<dbReference type="EMBL" id="AXZV01000005">
    <property type="protein sequence ID" value="KGH43420.1"/>
    <property type="molecule type" value="Genomic_DNA"/>
</dbReference>